<reference evidence="1" key="1">
    <citation type="submission" date="2022-04" db="EMBL/GenBank/DDBJ databases">
        <title>Genome of the entomopathogenic fungus Entomophthora muscae.</title>
        <authorList>
            <person name="Elya C."/>
            <person name="Lovett B.R."/>
            <person name="Lee E."/>
            <person name="Macias A.M."/>
            <person name="Hajek A.E."/>
            <person name="De Bivort B.L."/>
            <person name="Kasson M.T."/>
            <person name="De Fine Licht H.H."/>
            <person name="Stajich J.E."/>
        </authorList>
    </citation>
    <scope>NUCLEOTIDE SEQUENCE</scope>
    <source>
        <strain evidence="1">Berkeley</strain>
    </source>
</reference>
<gene>
    <name evidence="1" type="ORF">DSO57_1018409</name>
</gene>
<proteinExistence type="predicted"/>
<dbReference type="EMBL" id="QTSX02004340">
    <property type="protein sequence ID" value="KAJ9065548.1"/>
    <property type="molecule type" value="Genomic_DNA"/>
</dbReference>
<keyword evidence="2" id="KW-1185">Reference proteome</keyword>
<evidence type="ECO:0000313" key="1">
    <source>
        <dbReference type="EMBL" id="KAJ9065548.1"/>
    </source>
</evidence>
<accession>A0ACC2STG8</accession>
<organism evidence="1 2">
    <name type="scientific">Entomophthora muscae</name>
    <dbReference type="NCBI Taxonomy" id="34485"/>
    <lineage>
        <taxon>Eukaryota</taxon>
        <taxon>Fungi</taxon>
        <taxon>Fungi incertae sedis</taxon>
        <taxon>Zoopagomycota</taxon>
        <taxon>Entomophthoromycotina</taxon>
        <taxon>Entomophthoromycetes</taxon>
        <taxon>Entomophthorales</taxon>
        <taxon>Entomophthoraceae</taxon>
        <taxon>Entomophthora</taxon>
    </lineage>
</organism>
<evidence type="ECO:0000313" key="2">
    <source>
        <dbReference type="Proteomes" id="UP001165960"/>
    </source>
</evidence>
<comment type="caution">
    <text evidence="1">The sequence shown here is derived from an EMBL/GenBank/DDBJ whole genome shotgun (WGS) entry which is preliminary data.</text>
</comment>
<dbReference type="Proteomes" id="UP001165960">
    <property type="component" value="Unassembled WGS sequence"/>
</dbReference>
<sequence>MQEHWDLLVGSRPVLGLAPGRVWCAFGLGRCGLGHDCPPVLSPRPPFLSLAIFALHLLRSFPSPPCSTF</sequence>
<name>A0ACC2STG8_9FUNG</name>
<protein>
    <submittedName>
        <fullName evidence="1">Uncharacterized protein</fullName>
    </submittedName>
</protein>